<evidence type="ECO:0000259" key="7">
    <source>
        <dbReference type="Pfam" id="PF06632"/>
    </source>
</evidence>
<reference evidence="8" key="1">
    <citation type="submission" date="2021-03" db="EMBL/GenBank/DDBJ databases">
        <authorList>
            <person name="Tran Van P."/>
        </authorList>
    </citation>
    <scope>NUCLEOTIDE SEQUENCE</scope>
</reference>
<accession>A0ABN7P1H7</accession>
<comment type="caution">
    <text evidence="8">The sequence shown here is derived from an EMBL/GenBank/DDBJ whole genome shotgun (WGS) entry which is preliminary data.</text>
</comment>
<sequence length="195" mass="22253">LSSLELNHLSRQLFLGNEEYINETRKALTSDGGDEQFTYSIENHQFSWKKVDVETDIRVKYGFVHLMNVPVFEAFENMIDILLDRNQFLQQQVKNLENLKDSMEKDTNIYTAKTQGRGMTGNQGGKPSGIPKEQWLAHFYKPREGSLLFGNLLKENIFTAQVQPTRGSRYTVVQPTSEPSDATMYRSSLTSTSSS</sequence>
<evidence type="ECO:0000313" key="8">
    <source>
        <dbReference type="EMBL" id="CAG2059276.1"/>
    </source>
</evidence>
<dbReference type="Proteomes" id="UP001153148">
    <property type="component" value="Unassembled WGS sequence"/>
</dbReference>
<dbReference type="Gene3D" id="2.170.210.10">
    <property type="entry name" value="DNA double-strand break repair and VJ recombination XRCC4, N-terminal"/>
    <property type="match status" value="1"/>
</dbReference>
<gene>
    <name evidence="8" type="ORF">TPAB3V08_LOCUS6240</name>
</gene>
<feature type="non-terminal residue" evidence="8">
    <location>
        <position position="1"/>
    </location>
</feature>
<evidence type="ECO:0000256" key="2">
    <source>
        <dbReference type="ARBA" id="ARBA00022763"/>
    </source>
</evidence>
<feature type="compositionally biased region" description="Polar residues" evidence="6">
    <location>
        <begin position="168"/>
        <end position="180"/>
    </location>
</feature>
<keyword evidence="9" id="KW-1185">Reference proteome</keyword>
<evidence type="ECO:0000256" key="6">
    <source>
        <dbReference type="SAM" id="MobiDB-lite"/>
    </source>
</evidence>
<protein>
    <recommendedName>
        <fullName evidence="7">XRCC4 N-terminal domain-containing protein</fullName>
    </recommendedName>
</protein>
<organism evidence="8 9">
    <name type="scientific">Timema podura</name>
    <name type="common">Walking stick</name>
    <dbReference type="NCBI Taxonomy" id="61482"/>
    <lineage>
        <taxon>Eukaryota</taxon>
        <taxon>Metazoa</taxon>
        <taxon>Ecdysozoa</taxon>
        <taxon>Arthropoda</taxon>
        <taxon>Hexapoda</taxon>
        <taxon>Insecta</taxon>
        <taxon>Pterygota</taxon>
        <taxon>Neoptera</taxon>
        <taxon>Polyneoptera</taxon>
        <taxon>Phasmatodea</taxon>
        <taxon>Timematodea</taxon>
        <taxon>Timematoidea</taxon>
        <taxon>Timematidae</taxon>
        <taxon>Timema</taxon>
    </lineage>
</organism>
<evidence type="ECO:0000313" key="9">
    <source>
        <dbReference type="Proteomes" id="UP001153148"/>
    </source>
</evidence>
<keyword evidence="2" id="KW-0227">DNA damage</keyword>
<keyword evidence="4" id="KW-0539">Nucleus</keyword>
<dbReference type="InterPro" id="IPR038051">
    <property type="entry name" value="XRCC4-like_N_sf"/>
</dbReference>
<evidence type="ECO:0000256" key="5">
    <source>
        <dbReference type="SAM" id="Coils"/>
    </source>
</evidence>
<proteinExistence type="predicted"/>
<keyword evidence="3" id="KW-0234">DNA repair</keyword>
<evidence type="ECO:0000256" key="1">
    <source>
        <dbReference type="ARBA" id="ARBA00004123"/>
    </source>
</evidence>
<dbReference type="InterPro" id="IPR053961">
    <property type="entry name" value="XRCC4_N"/>
</dbReference>
<dbReference type="EMBL" id="CAJPIN010009094">
    <property type="protein sequence ID" value="CAG2059276.1"/>
    <property type="molecule type" value="Genomic_DNA"/>
</dbReference>
<evidence type="ECO:0000256" key="4">
    <source>
        <dbReference type="ARBA" id="ARBA00023242"/>
    </source>
</evidence>
<keyword evidence="5" id="KW-0175">Coiled coil</keyword>
<feature type="domain" description="XRCC4 N-terminal" evidence="7">
    <location>
        <begin position="5"/>
        <end position="66"/>
    </location>
</feature>
<name>A0ABN7P1H7_TIMPD</name>
<feature type="region of interest" description="Disordered" evidence="6">
    <location>
        <begin position="168"/>
        <end position="195"/>
    </location>
</feature>
<feature type="coiled-coil region" evidence="5">
    <location>
        <begin position="72"/>
        <end position="113"/>
    </location>
</feature>
<dbReference type="Pfam" id="PF06632">
    <property type="entry name" value="XRCC4"/>
    <property type="match status" value="1"/>
</dbReference>
<evidence type="ECO:0000256" key="3">
    <source>
        <dbReference type="ARBA" id="ARBA00023204"/>
    </source>
</evidence>
<comment type="subcellular location">
    <subcellularLocation>
        <location evidence="1">Nucleus</location>
    </subcellularLocation>
</comment>